<evidence type="ECO:0000259" key="12">
    <source>
        <dbReference type="PROSITE" id="PS50011"/>
    </source>
</evidence>
<dbReference type="EMBL" id="JARK01001545">
    <property type="protein sequence ID" value="EYB91172.1"/>
    <property type="molecule type" value="Genomic_DNA"/>
</dbReference>
<evidence type="ECO:0000256" key="11">
    <source>
        <dbReference type="SAM" id="SignalP"/>
    </source>
</evidence>
<keyword evidence="6 10" id="KW-1133">Transmembrane helix</keyword>
<evidence type="ECO:0000256" key="3">
    <source>
        <dbReference type="ARBA" id="ARBA00022729"/>
    </source>
</evidence>
<feature type="transmembrane region" description="Helical" evidence="10">
    <location>
        <begin position="455"/>
        <end position="479"/>
    </location>
</feature>
<evidence type="ECO:0000256" key="6">
    <source>
        <dbReference type="ARBA" id="ARBA00022989"/>
    </source>
</evidence>
<protein>
    <recommendedName>
        <fullName evidence="12">Protein kinase domain-containing protein</fullName>
    </recommendedName>
</protein>
<keyword evidence="7 10" id="KW-0472">Membrane</keyword>
<evidence type="ECO:0000256" key="7">
    <source>
        <dbReference type="ARBA" id="ARBA00023136"/>
    </source>
</evidence>
<evidence type="ECO:0000313" key="13">
    <source>
        <dbReference type="EMBL" id="EYB91172.1"/>
    </source>
</evidence>
<keyword evidence="4" id="KW-0547">Nucleotide-binding</keyword>
<dbReference type="GO" id="GO:0005524">
    <property type="term" value="F:ATP binding"/>
    <property type="evidence" value="ECO:0007669"/>
    <property type="project" value="UniProtKB-KW"/>
</dbReference>
<evidence type="ECO:0000256" key="8">
    <source>
        <dbReference type="ARBA" id="ARBA00023170"/>
    </source>
</evidence>
<name>A0A016SLF2_9BILA</name>
<evidence type="ECO:0000313" key="14">
    <source>
        <dbReference type="Proteomes" id="UP000024635"/>
    </source>
</evidence>
<feature type="compositionally biased region" description="Polar residues" evidence="9">
    <location>
        <begin position="572"/>
        <end position="596"/>
    </location>
</feature>
<dbReference type="OrthoDB" id="5785107at2759"/>
<keyword evidence="8" id="KW-0675">Receptor</keyword>
<accession>A0A016SLF2</accession>
<dbReference type="GO" id="GO:0004714">
    <property type="term" value="F:transmembrane receptor protein tyrosine kinase activity"/>
    <property type="evidence" value="ECO:0007669"/>
    <property type="project" value="TreeGrafter"/>
</dbReference>
<dbReference type="Pfam" id="PF07714">
    <property type="entry name" value="PK_Tyr_Ser-Thr"/>
    <property type="match status" value="1"/>
</dbReference>
<dbReference type="PANTHER" id="PTHR24416">
    <property type="entry name" value="TYROSINE-PROTEIN KINASE RECEPTOR"/>
    <property type="match status" value="1"/>
</dbReference>
<evidence type="ECO:0000256" key="4">
    <source>
        <dbReference type="ARBA" id="ARBA00022741"/>
    </source>
</evidence>
<organism evidence="13 14">
    <name type="scientific">Ancylostoma ceylanicum</name>
    <dbReference type="NCBI Taxonomy" id="53326"/>
    <lineage>
        <taxon>Eukaryota</taxon>
        <taxon>Metazoa</taxon>
        <taxon>Ecdysozoa</taxon>
        <taxon>Nematoda</taxon>
        <taxon>Chromadorea</taxon>
        <taxon>Rhabditida</taxon>
        <taxon>Rhabditina</taxon>
        <taxon>Rhabditomorpha</taxon>
        <taxon>Strongyloidea</taxon>
        <taxon>Ancylostomatidae</taxon>
        <taxon>Ancylostomatinae</taxon>
        <taxon>Ancylostoma</taxon>
    </lineage>
</organism>
<keyword evidence="5" id="KW-0067">ATP-binding</keyword>
<dbReference type="AlphaFoldDB" id="A0A016SLF2"/>
<dbReference type="PROSITE" id="PS50011">
    <property type="entry name" value="PROTEIN_KINASE_DOM"/>
    <property type="match status" value="1"/>
</dbReference>
<comment type="caution">
    <text evidence="13">The sequence shown here is derived from an EMBL/GenBank/DDBJ whole genome shotgun (WGS) entry which is preliminary data.</text>
</comment>
<evidence type="ECO:0000256" key="2">
    <source>
        <dbReference type="ARBA" id="ARBA00022692"/>
    </source>
</evidence>
<reference evidence="14" key="1">
    <citation type="journal article" date="2015" name="Nat. Genet.">
        <title>The genome and transcriptome of the zoonotic hookworm Ancylostoma ceylanicum identify infection-specific gene families.</title>
        <authorList>
            <person name="Schwarz E.M."/>
            <person name="Hu Y."/>
            <person name="Antoshechkin I."/>
            <person name="Miller M.M."/>
            <person name="Sternberg P.W."/>
            <person name="Aroian R.V."/>
        </authorList>
    </citation>
    <scope>NUCLEOTIDE SEQUENCE</scope>
    <source>
        <strain evidence="14">HY135</strain>
    </source>
</reference>
<dbReference type="Proteomes" id="UP000024635">
    <property type="component" value="Unassembled WGS sequence"/>
</dbReference>
<sequence>MRELLILLIIPLTNSMSQVTTPSQGQCQAVCLREYATLKEFIALDGSAYREPDVVNNSDFALCKLGCGSPGFTELKLEPFKRGQAIYATIINQDEEGVASAAKSPIRNVALLCADSAENNGSVFWKVGLEIRNDSEIGMLAHWVEAVRRINNDVATDTVIFSTWTYSSYIEFYGAVDVTNSSVQFRVSSFNGSGLLGRVSTSEWYSEDQLAGGNYIEMSVVEEMWKDELAAARLAFKSSRISSCSLVLSYNSHMGVEQRMELMMDRSRGFLLDRLAFDHPYTVRLWHIGAVTSAYTSYEFRTPQCLKLVNDPALCAPPPVSDISWSWNSTANEGNRIVLSWMYGSPNQMVEDGSRVERRDSIQPIVTAFPRMVHFDIAVNPLVTASQYQCQFLDGQRRVVTWTHRSVVLYVPNEECNYGIEITVVDSRNRRSTTTKTQVIRYEEKYQMLLSGDGWNTGVIVLSLVILACFLTVSAGLVACRVRDRREWNTIKRSISPPSPGLTITRTTSASVVGLTNKYIVNERCPMRTVNMVRLSFSEDSEGPASSTPIIKELNVVLEADTKRIVEENGNETKQNSATGTSETDVASKEASSPTTDEADYDTIGTPKLTHNPCQSGTCSGRCLAASIITAVSNIKPSTLIVPHDCLIVSRRIARTPFSLWTTKHVVWPATEQTFAIKYSQQGIGHLRREFKVLNHMSVNHKNLVRWLGVGVCSGQVLSLLFEPCSGCTLASFLDDVRKALFHRVVGDVPSQDHQVHYLAYHLHRYALNIAEALVFLHDQGCVHSHITAENVYLALDYSDPLDIPCDQSVKLGDFCWATVPRVKCGRVHSPQSLLPPEAVSSDENYTSATDVWQYGLLLASMVTLNSVQPLICLPPDLLLTDRIIKNYYTCLSSGIRQVEPYVVALKSKILMCLSSNVRSRASMKKIEKEILSINFTAPVSMAGTSSVLV</sequence>
<evidence type="ECO:0000256" key="10">
    <source>
        <dbReference type="SAM" id="Phobius"/>
    </source>
</evidence>
<proteinExistence type="predicted"/>
<keyword evidence="3 11" id="KW-0732">Signal</keyword>
<dbReference type="InterPro" id="IPR000719">
    <property type="entry name" value="Prot_kinase_dom"/>
</dbReference>
<dbReference type="PANTHER" id="PTHR24416:SF550">
    <property type="entry name" value="FIBROBLAST GROWTH FACTOR RECEPTOR HOMOLOG 1-RELATED"/>
    <property type="match status" value="1"/>
</dbReference>
<evidence type="ECO:0000256" key="5">
    <source>
        <dbReference type="ARBA" id="ARBA00022840"/>
    </source>
</evidence>
<dbReference type="GO" id="GO:0007169">
    <property type="term" value="P:cell surface receptor protein tyrosine kinase signaling pathway"/>
    <property type="evidence" value="ECO:0007669"/>
    <property type="project" value="TreeGrafter"/>
</dbReference>
<dbReference type="InterPro" id="IPR001245">
    <property type="entry name" value="Ser-Thr/Tyr_kinase_cat_dom"/>
</dbReference>
<dbReference type="InterPro" id="IPR050122">
    <property type="entry name" value="RTK"/>
</dbReference>
<dbReference type="GO" id="GO:0005886">
    <property type="term" value="C:plasma membrane"/>
    <property type="evidence" value="ECO:0007669"/>
    <property type="project" value="TreeGrafter"/>
</dbReference>
<dbReference type="InterPro" id="IPR011009">
    <property type="entry name" value="Kinase-like_dom_sf"/>
</dbReference>
<keyword evidence="14" id="KW-1185">Reference proteome</keyword>
<dbReference type="SUPFAM" id="SSF56112">
    <property type="entry name" value="Protein kinase-like (PK-like)"/>
    <property type="match status" value="1"/>
</dbReference>
<dbReference type="Gene3D" id="1.10.510.10">
    <property type="entry name" value="Transferase(Phosphotransferase) domain 1"/>
    <property type="match status" value="1"/>
</dbReference>
<dbReference type="GO" id="GO:0043235">
    <property type="term" value="C:receptor complex"/>
    <property type="evidence" value="ECO:0007669"/>
    <property type="project" value="TreeGrafter"/>
</dbReference>
<feature type="chain" id="PRO_5013017377" description="Protein kinase domain-containing protein" evidence="11">
    <location>
        <begin position="16"/>
        <end position="950"/>
    </location>
</feature>
<evidence type="ECO:0000256" key="9">
    <source>
        <dbReference type="SAM" id="MobiDB-lite"/>
    </source>
</evidence>
<feature type="region of interest" description="Disordered" evidence="9">
    <location>
        <begin position="566"/>
        <end position="603"/>
    </location>
</feature>
<feature type="domain" description="Protein kinase" evidence="12">
    <location>
        <begin position="647"/>
        <end position="932"/>
    </location>
</feature>
<gene>
    <name evidence="13" type="primary">Acey_s0209.g2094</name>
    <name evidence="13" type="ORF">Y032_0209g2094</name>
</gene>
<keyword evidence="2 10" id="KW-0812">Transmembrane</keyword>
<evidence type="ECO:0000256" key="1">
    <source>
        <dbReference type="ARBA" id="ARBA00004370"/>
    </source>
</evidence>
<feature type="signal peptide" evidence="11">
    <location>
        <begin position="1"/>
        <end position="15"/>
    </location>
</feature>
<comment type="subcellular location">
    <subcellularLocation>
        <location evidence="1">Membrane</location>
    </subcellularLocation>
</comment>